<evidence type="ECO:0000256" key="1">
    <source>
        <dbReference type="SAM" id="MobiDB-lite"/>
    </source>
</evidence>
<dbReference type="Proteomes" id="UP000605986">
    <property type="component" value="Unassembled WGS sequence"/>
</dbReference>
<organism evidence="2 3">
    <name type="scientific">Fusarium austroafricanum</name>
    <dbReference type="NCBI Taxonomy" id="2364996"/>
    <lineage>
        <taxon>Eukaryota</taxon>
        <taxon>Fungi</taxon>
        <taxon>Dikarya</taxon>
        <taxon>Ascomycota</taxon>
        <taxon>Pezizomycotina</taxon>
        <taxon>Sordariomycetes</taxon>
        <taxon>Hypocreomycetidae</taxon>
        <taxon>Hypocreales</taxon>
        <taxon>Nectriaceae</taxon>
        <taxon>Fusarium</taxon>
        <taxon>Fusarium concolor species complex</taxon>
    </lineage>
</organism>
<dbReference type="AlphaFoldDB" id="A0A8H4NJ55"/>
<protein>
    <submittedName>
        <fullName evidence="2">Uncharacterized protein</fullName>
    </submittedName>
</protein>
<sequence>MDIIISPHYCLRGRQFQRFMIDHPGETHVFSAVEWAWLKEFSPLRDSKPNEEEYPDIWGKNRKRFMVATRSWRKYMNEKLSSGMGEAIDTPEHQKQNFIHNGNAGKVVQADRDSHEEVDHYDDFEEYVGTRGVDFDEDCNGEDIDYPDSEEE</sequence>
<reference evidence="2" key="1">
    <citation type="submission" date="2020-01" db="EMBL/GenBank/DDBJ databases">
        <title>Identification and distribution of gene clusters putatively required for synthesis of sphingolipid metabolism inhibitors in phylogenetically diverse species of the filamentous fungus Fusarium.</title>
        <authorList>
            <person name="Kim H.-S."/>
            <person name="Busman M."/>
            <person name="Brown D.W."/>
            <person name="Divon H."/>
            <person name="Uhlig S."/>
            <person name="Proctor R.H."/>
        </authorList>
    </citation>
    <scope>NUCLEOTIDE SEQUENCE</scope>
    <source>
        <strain evidence="2">NRRL 53441</strain>
    </source>
</reference>
<keyword evidence="3" id="KW-1185">Reference proteome</keyword>
<feature type="compositionally biased region" description="Acidic residues" evidence="1">
    <location>
        <begin position="135"/>
        <end position="152"/>
    </location>
</feature>
<proteinExistence type="predicted"/>
<dbReference type="EMBL" id="JAADJG010000876">
    <property type="protein sequence ID" value="KAF4435003.1"/>
    <property type="molecule type" value="Genomic_DNA"/>
</dbReference>
<evidence type="ECO:0000313" key="3">
    <source>
        <dbReference type="Proteomes" id="UP000605986"/>
    </source>
</evidence>
<accession>A0A8H4NJ55</accession>
<gene>
    <name evidence="2" type="ORF">F53441_13617</name>
</gene>
<evidence type="ECO:0000313" key="2">
    <source>
        <dbReference type="EMBL" id="KAF4435003.1"/>
    </source>
</evidence>
<comment type="caution">
    <text evidence="2">The sequence shown here is derived from an EMBL/GenBank/DDBJ whole genome shotgun (WGS) entry which is preliminary data.</text>
</comment>
<name>A0A8H4NJ55_9HYPO</name>
<feature type="region of interest" description="Disordered" evidence="1">
    <location>
        <begin position="132"/>
        <end position="152"/>
    </location>
</feature>